<feature type="compositionally biased region" description="Polar residues" evidence="5">
    <location>
        <begin position="264"/>
        <end position="273"/>
    </location>
</feature>
<dbReference type="Pfam" id="PF13365">
    <property type="entry name" value="Trypsin_2"/>
    <property type="match status" value="1"/>
</dbReference>
<evidence type="ECO:0000256" key="6">
    <source>
        <dbReference type="SAM" id="SignalP"/>
    </source>
</evidence>
<dbReference type="PANTHER" id="PTHR22939:SF129">
    <property type="entry name" value="SERINE PROTEASE HTRA2, MITOCHONDRIAL"/>
    <property type="match status" value="1"/>
</dbReference>
<evidence type="ECO:0000313" key="8">
    <source>
        <dbReference type="EMBL" id="KAL3781316.1"/>
    </source>
</evidence>
<dbReference type="GO" id="GO:0008233">
    <property type="term" value="F:peptidase activity"/>
    <property type="evidence" value="ECO:0007669"/>
    <property type="project" value="UniProtKB-KW"/>
</dbReference>
<dbReference type="InterPro" id="IPR036034">
    <property type="entry name" value="PDZ_sf"/>
</dbReference>
<feature type="signal peptide" evidence="6">
    <location>
        <begin position="1"/>
        <end position="24"/>
    </location>
</feature>
<feature type="compositionally biased region" description="Acidic residues" evidence="5">
    <location>
        <begin position="226"/>
        <end position="239"/>
    </location>
</feature>
<dbReference type="Gene3D" id="2.30.42.10">
    <property type="match status" value="1"/>
</dbReference>
<evidence type="ECO:0000256" key="2">
    <source>
        <dbReference type="ARBA" id="ARBA00022670"/>
    </source>
</evidence>
<name>A0ABD3P0I7_9STRA</name>
<dbReference type="EMBL" id="JALLPJ020000851">
    <property type="protein sequence ID" value="KAL3781316.1"/>
    <property type="molecule type" value="Genomic_DNA"/>
</dbReference>
<dbReference type="PANTHER" id="PTHR22939">
    <property type="entry name" value="SERINE PROTEASE FAMILY S1C HTRA-RELATED"/>
    <property type="match status" value="1"/>
</dbReference>
<keyword evidence="2" id="KW-0645">Protease</keyword>
<dbReference type="InterPro" id="IPR043504">
    <property type="entry name" value="Peptidase_S1_PA_chymotrypsin"/>
</dbReference>
<proteinExistence type="inferred from homology"/>
<dbReference type="InterPro" id="IPR001478">
    <property type="entry name" value="PDZ"/>
</dbReference>
<evidence type="ECO:0000256" key="5">
    <source>
        <dbReference type="SAM" id="MobiDB-lite"/>
    </source>
</evidence>
<dbReference type="Proteomes" id="UP001530400">
    <property type="component" value="Unassembled WGS sequence"/>
</dbReference>
<organism evidence="8 9">
    <name type="scientific">Cyclotella atomus</name>
    <dbReference type="NCBI Taxonomy" id="382360"/>
    <lineage>
        <taxon>Eukaryota</taxon>
        <taxon>Sar</taxon>
        <taxon>Stramenopiles</taxon>
        <taxon>Ochrophyta</taxon>
        <taxon>Bacillariophyta</taxon>
        <taxon>Coscinodiscophyceae</taxon>
        <taxon>Thalassiosirophycidae</taxon>
        <taxon>Stephanodiscales</taxon>
        <taxon>Stephanodiscaceae</taxon>
        <taxon>Cyclotella</taxon>
    </lineage>
</organism>
<keyword evidence="3" id="KW-0378">Hydrolase</keyword>
<evidence type="ECO:0000259" key="7">
    <source>
        <dbReference type="Pfam" id="PF13180"/>
    </source>
</evidence>
<keyword evidence="6" id="KW-0732">Signal</keyword>
<dbReference type="SUPFAM" id="SSF50156">
    <property type="entry name" value="PDZ domain-like"/>
    <property type="match status" value="1"/>
</dbReference>
<dbReference type="InterPro" id="IPR001940">
    <property type="entry name" value="Peptidase_S1C"/>
</dbReference>
<gene>
    <name evidence="8" type="ORF">ACHAWO_002082</name>
</gene>
<keyword evidence="9" id="KW-1185">Reference proteome</keyword>
<dbReference type="PRINTS" id="PR00834">
    <property type="entry name" value="PROTEASES2C"/>
</dbReference>
<feature type="chain" id="PRO_5044838318" description="PDZ domain-containing protein" evidence="6">
    <location>
        <begin position="25"/>
        <end position="769"/>
    </location>
</feature>
<keyword evidence="4" id="KW-0843">Virulence</keyword>
<feature type="region of interest" description="Disordered" evidence="5">
    <location>
        <begin position="73"/>
        <end position="96"/>
    </location>
</feature>
<accession>A0ABD3P0I7</accession>
<feature type="region of interest" description="Disordered" evidence="5">
    <location>
        <begin position="221"/>
        <end position="278"/>
    </location>
</feature>
<reference evidence="8 9" key="1">
    <citation type="submission" date="2024-10" db="EMBL/GenBank/DDBJ databases">
        <title>Updated reference genomes for cyclostephanoid diatoms.</title>
        <authorList>
            <person name="Roberts W.R."/>
            <person name="Alverson A.J."/>
        </authorList>
    </citation>
    <scope>NUCLEOTIDE SEQUENCE [LARGE SCALE GENOMIC DNA]</scope>
    <source>
        <strain evidence="8 9">AJA010-31</strain>
    </source>
</reference>
<dbReference type="GO" id="GO:0006508">
    <property type="term" value="P:proteolysis"/>
    <property type="evidence" value="ECO:0007669"/>
    <property type="project" value="UniProtKB-KW"/>
</dbReference>
<dbReference type="AlphaFoldDB" id="A0ABD3P0I7"/>
<feature type="compositionally biased region" description="Basic and acidic residues" evidence="5">
    <location>
        <begin position="85"/>
        <end position="94"/>
    </location>
</feature>
<comment type="caution">
    <text evidence="8">The sequence shown here is derived from an EMBL/GenBank/DDBJ whole genome shotgun (WGS) entry which is preliminary data.</text>
</comment>
<protein>
    <recommendedName>
        <fullName evidence="7">PDZ domain-containing protein</fullName>
    </recommendedName>
</protein>
<evidence type="ECO:0000256" key="4">
    <source>
        <dbReference type="ARBA" id="ARBA00023026"/>
    </source>
</evidence>
<feature type="domain" description="PDZ" evidence="7">
    <location>
        <begin position="685"/>
        <end position="746"/>
    </location>
</feature>
<comment type="similarity">
    <text evidence="1">Belongs to the peptidase S1C family.</text>
</comment>
<dbReference type="SUPFAM" id="SSF50494">
    <property type="entry name" value="Trypsin-like serine proteases"/>
    <property type="match status" value="1"/>
</dbReference>
<sequence>MISIFLSISIDALLLLMHIHPVIAFSRSETLHSSRIAYCSSRFAYDRLRTRTVPGQRPKVVSRSKAALLMSEGYNDVSSEESAAEPDKQPEGRPESGWVTNFKYLLPASFRSKPSFETDVDVSTFNPNSRDDSDPIFLEASTFNEQREEECAVEDDGVIDVECYVEEVRDEKNVTVAEIENDGLDAEVEQLEPISKPRNWFMRLFRSGAASEMQPTSFNETLNETDQNDQDDVSMDATDDTTNATSTKQEQKRKRHNKPIFHNLETNDIDSTMQSKQRKWSRRRKRAVMLVQTLKNACFLFVVTFLAGNLMNQFVDLDEDGSFEVHFGKALSSSPASSNVEKSVSVDWAGRIDKRRTTVRPRLISSTEHKPLGLVSQAVQKVGPAVVRVETETDVLDSDTTNSNGEEDRGDIFDGIPEAPPQSGDKMIDFGQGSGIIIRINDEFHILTNAHVIDGASRINVLLTDGRRYKAELTGSDDIMDVAVLKILPEDFAQGSSDLVTDLPVADLGDSDRLEVGTFVTAIGSPGGLDNSCTIGIVSGLKRCPKAVGIPDKAGVLQYIQTDAAINVGNSGGPLVDVENGEIIGINTCIRANMEGTSFAIPINKVMGILDDLYEGRHITHGYLGVQMSTINPTLARYHNQLQAQNNGAVLPEKDGVMIEKVCCLPCVVCSRAKTQQPALSSPTQVFKKSPAEIGGLKKFDFVSAIDGQKVTNAEDAHLIIDQATIGEDLSLTIIRGDDEIVVQVKPEDLSVRLKQLREERMKKKKTKA</sequence>
<evidence type="ECO:0000256" key="1">
    <source>
        <dbReference type="ARBA" id="ARBA00010541"/>
    </source>
</evidence>
<dbReference type="Gene3D" id="2.40.10.10">
    <property type="entry name" value="Trypsin-like serine proteases"/>
    <property type="match status" value="2"/>
</dbReference>
<dbReference type="Pfam" id="PF13180">
    <property type="entry name" value="PDZ_2"/>
    <property type="match status" value="1"/>
</dbReference>
<evidence type="ECO:0000256" key="3">
    <source>
        <dbReference type="ARBA" id="ARBA00022801"/>
    </source>
</evidence>
<evidence type="ECO:0000313" key="9">
    <source>
        <dbReference type="Proteomes" id="UP001530400"/>
    </source>
</evidence>
<dbReference type="InterPro" id="IPR009003">
    <property type="entry name" value="Peptidase_S1_PA"/>
</dbReference>